<dbReference type="PANTHER" id="PTHR43080:SF2">
    <property type="entry name" value="CBS DOMAIN-CONTAINING PROTEIN"/>
    <property type="match status" value="1"/>
</dbReference>
<reference evidence="4 5" key="1">
    <citation type="submission" date="2023-10" db="EMBL/GenBank/DDBJ databases">
        <title>Glaciecola aquimarina strain GGW-M5 nov., isolated from a coastal seawater.</title>
        <authorList>
            <person name="Bayburt H."/>
            <person name="Kim J.M."/>
            <person name="Choi B.J."/>
            <person name="Jeon C.O."/>
        </authorList>
    </citation>
    <scope>NUCLEOTIDE SEQUENCE [LARGE SCALE GENOMIC DNA]</scope>
    <source>
        <strain evidence="4 5">KCTC 32108</strain>
    </source>
</reference>
<dbReference type="SMART" id="SM00116">
    <property type="entry name" value="CBS"/>
    <property type="match status" value="2"/>
</dbReference>
<dbReference type="PROSITE" id="PS51371">
    <property type="entry name" value="CBS"/>
    <property type="match status" value="2"/>
</dbReference>
<dbReference type="Pfam" id="PF00571">
    <property type="entry name" value="CBS"/>
    <property type="match status" value="2"/>
</dbReference>
<dbReference type="Gene3D" id="3.10.580.10">
    <property type="entry name" value="CBS-domain"/>
    <property type="match status" value="1"/>
</dbReference>
<dbReference type="SUPFAM" id="SSF54631">
    <property type="entry name" value="CBS-domain pair"/>
    <property type="match status" value="1"/>
</dbReference>
<evidence type="ECO:0000313" key="4">
    <source>
        <dbReference type="EMBL" id="MDU0354090.1"/>
    </source>
</evidence>
<gene>
    <name evidence="4" type="ORF">RS130_09210</name>
</gene>
<dbReference type="RefSeq" id="WP_316025714.1">
    <property type="nucleotide sequence ID" value="NZ_JAWDIO010000002.1"/>
</dbReference>
<keyword evidence="5" id="KW-1185">Reference proteome</keyword>
<dbReference type="InterPro" id="IPR046342">
    <property type="entry name" value="CBS_dom_sf"/>
</dbReference>
<evidence type="ECO:0000256" key="2">
    <source>
        <dbReference type="PROSITE-ProRule" id="PRU00703"/>
    </source>
</evidence>
<keyword evidence="1 2" id="KW-0129">CBS domain</keyword>
<evidence type="ECO:0000256" key="1">
    <source>
        <dbReference type="ARBA" id="ARBA00023122"/>
    </source>
</evidence>
<dbReference type="PANTHER" id="PTHR43080">
    <property type="entry name" value="CBS DOMAIN-CONTAINING PROTEIN CBSX3, MITOCHONDRIAL"/>
    <property type="match status" value="1"/>
</dbReference>
<comment type="caution">
    <text evidence="4">The sequence shown here is derived from an EMBL/GenBank/DDBJ whole genome shotgun (WGS) entry which is preliminary data.</text>
</comment>
<feature type="domain" description="CBS" evidence="3">
    <location>
        <begin position="81"/>
        <end position="141"/>
    </location>
</feature>
<dbReference type="CDD" id="cd04584">
    <property type="entry name" value="CBS_pair_AcuB_like"/>
    <property type="match status" value="1"/>
</dbReference>
<evidence type="ECO:0000313" key="5">
    <source>
        <dbReference type="Proteomes" id="UP001247805"/>
    </source>
</evidence>
<accession>A0ABU3SVN8</accession>
<dbReference type="Proteomes" id="UP001247805">
    <property type="component" value="Unassembled WGS sequence"/>
</dbReference>
<dbReference type="EMBL" id="JAWDIO010000002">
    <property type="protein sequence ID" value="MDU0354090.1"/>
    <property type="molecule type" value="Genomic_DNA"/>
</dbReference>
<feature type="domain" description="CBS" evidence="3">
    <location>
        <begin position="7"/>
        <end position="62"/>
    </location>
</feature>
<name>A0ABU3SVN8_9ALTE</name>
<sequence>MKIEKLMTKNVITVELDDSLRLVKKTFDNASFHHILVVEKGVLYGVISDRDLLKTISPNIDTPREKAQDTATLNKKVHQVMSRRPICAKAEQDIFAAIAIINKHNISCLPIVNEKNQPIGILTWRDILTEIEKITIERNKVKHNAHEPIFLYLRVHIGRTF</sequence>
<dbReference type="InterPro" id="IPR051257">
    <property type="entry name" value="Diverse_CBS-Domain"/>
</dbReference>
<proteinExistence type="predicted"/>
<evidence type="ECO:0000259" key="3">
    <source>
        <dbReference type="PROSITE" id="PS51371"/>
    </source>
</evidence>
<organism evidence="4 5">
    <name type="scientific">Paraglaciecola aquimarina</name>
    <dbReference type="NCBI Taxonomy" id="1235557"/>
    <lineage>
        <taxon>Bacteria</taxon>
        <taxon>Pseudomonadati</taxon>
        <taxon>Pseudomonadota</taxon>
        <taxon>Gammaproteobacteria</taxon>
        <taxon>Alteromonadales</taxon>
        <taxon>Alteromonadaceae</taxon>
        <taxon>Paraglaciecola</taxon>
    </lineage>
</organism>
<protein>
    <submittedName>
        <fullName evidence="4">CBS domain-containing protein</fullName>
    </submittedName>
</protein>
<dbReference type="InterPro" id="IPR000644">
    <property type="entry name" value="CBS_dom"/>
</dbReference>